<name>A0ABU0GGE6_9CELL</name>
<dbReference type="InterPro" id="IPR000639">
    <property type="entry name" value="Epox_hydrolase-like"/>
</dbReference>
<reference evidence="2 3" key="1">
    <citation type="submission" date="2023-07" db="EMBL/GenBank/DDBJ databases">
        <title>Sequencing the genomes of 1000 actinobacteria strains.</title>
        <authorList>
            <person name="Klenk H.-P."/>
        </authorList>
    </citation>
    <scope>NUCLEOTIDE SEQUENCE [LARGE SCALE GENOMIC DNA]</scope>
    <source>
        <strain evidence="2 3">DSM 14785</strain>
    </source>
</reference>
<feature type="domain" description="AB hydrolase-1" evidence="1">
    <location>
        <begin position="25"/>
        <end position="264"/>
    </location>
</feature>
<dbReference type="Proteomes" id="UP001240250">
    <property type="component" value="Unassembled WGS sequence"/>
</dbReference>
<comment type="caution">
    <text evidence="2">The sequence shown here is derived from an EMBL/GenBank/DDBJ whole genome shotgun (WGS) entry which is preliminary data.</text>
</comment>
<accession>A0ABU0GGE6</accession>
<keyword evidence="3" id="KW-1185">Reference proteome</keyword>
<evidence type="ECO:0000313" key="3">
    <source>
        <dbReference type="Proteomes" id="UP001240250"/>
    </source>
</evidence>
<dbReference type="RefSeq" id="WP_070319574.1">
    <property type="nucleotide sequence ID" value="NZ_CP194061.1"/>
</dbReference>
<evidence type="ECO:0000313" key="2">
    <source>
        <dbReference type="EMBL" id="MDQ0424429.1"/>
    </source>
</evidence>
<dbReference type="InterPro" id="IPR000073">
    <property type="entry name" value="AB_hydrolase_1"/>
</dbReference>
<dbReference type="PANTHER" id="PTHR43194:SF5">
    <property type="entry name" value="PIMELOYL-[ACYL-CARRIER PROTEIN] METHYL ESTER ESTERASE"/>
    <property type="match status" value="1"/>
</dbReference>
<dbReference type="SUPFAM" id="SSF53474">
    <property type="entry name" value="alpha/beta-Hydrolases"/>
    <property type="match status" value="1"/>
</dbReference>
<evidence type="ECO:0000259" key="1">
    <source>
        <dbReference type="Pfam" id="PF12697"/>
    </source>
</evidence>
<dbReference type="InterPro" id="IPR050228">
    <property type="entry name" value="Carboxylesterase_BioH"/>
</dbReference>
<proteinExistence type="predicted"/>
<dbReference type="Gene3D" id="3.40.50.1820">
    <property type="entry name" value="alpha/beta hydrolase"/>
    <property type="match status" value="1"/>
</dbReference>
<sequence>MTHLLTVPEGTVSYEVHGPDGGTTVVLVPGMGDLRSSYRDLVDPLVTAGHRVVVTDVRGHGDGTHAFARHGVEPTAQDVSALLDALGVDADHPAVLVGSSFAAGSVARVAALEPARVRGVALLAYAANDAPAGRAVTAQVRLLLARPWGAAAWAWFYGSLLKGRRATWTDAHLTDLRRALRTPGALGQLRRLALALTAGGHRTLLDQVRVPVLVVTGALDPETPDPAATHAATLATVPHDAVTGLLVPEAGHYPQHQRADLVAPALVDLVAGLPRTSGAPATGGDA</sequence>
<organism evidence="2 3">
    <name type="scientific">Cellulomonas iranensis</name>
    <dbReference type="NCBI Taxonomy" id="76862"/>
    <lineage>
        <taxon>Bacteria</taxon>
        <taxon>Bacillati</taxon>
        <taxon>Actinomycetota</taxon>
        <taxon>Actinomycetes</taxon>
        <taxon>Micrococcales</taxon>
        <taxon>Cellulomonadaceae</taxon>
        <taxon>Cellulomonas</taxon>
    </lineage>
</organism>
<gene>
    <name evidence="2" type="ORF">JO380_000810</name>
</gene>
<dbReference type="EMBL" id="JAUSVM010000001">
    <property type="protein sequence ID" value="MDQ0424429.1"/>
    <property type="molecule type" value="Genomic_DNA"/>
</dbReference>
<dbReference type="PANTHER" id="PTHR43194">
    <property type="entry name" value="HYDROLASE ALPHA/BETA FOLD FAMILY"/>
    <property type="match status" value="1"/>
</dbReference>
<protein>
    <submittedName>
        <fullName evidence="2">Pimeloyl-ACP methyl ester carboxylesterase</fullName>
    </submittedName>
</protein>
<dbReference type="Pfam" id="PF12697">
    <property type="entry name" value="Abhydrolase_6"/>
    <property type="match status" value="1"/>
</dbReference>
<dbReference type="PRINTS" id="PR00412">
    <property type="entry name" value="EPOXHYDRLASE"/>
</dbReference>
<dbReference type="InterPro" id="IPR029058">
    <property type="entry name" value="AB_hydrolase_fold"/>
</dbReference>